<gene>
    <name evidence="1" type="ORF">K05K4_17980</name>
</gene>
<evidence type="ECO:0008006" key="2">
    <source>
        <dbReference type="Google" id="ProtNLM"/>
    </source>
</evidence>
<dbReference type="AlphaFoldDB" id="A0A1W6TS08"/>
<protein>
    <recommendedName>
        <fullName evidence="2">Short chain dehydrogenase</fullName>
    </recommendedName>
</protein>
<dbReference type="Gene3D" id="3.40.50.720">
    <property type="entry name" value="NAD(P)-binding Rossmann-like Domain"/>
    <property type="match status" value="1"/>
</dbReference>
<reference evidence="1" key="1">
    <citation type="submission" date="2016-10" db="EMBL/GenBank/DDBJ databases">
        <title>The High Quality Genome of Vibrio alginolyticus K01M1.</title>
        <authorList>
            <person name="Wendling C."/>
            <person name="Chibani C.M."/>
            <person name="Hertel R."/>
            <person name="Sproer C."/>
            <person name="Bunk B."/>
            <person name="Overmann J."/>
            <person name="Roth O."/>
            <person name="Liesegang H."/>
        </authorList>
    </citation>
    <scope>NUCLEOTIDE SEQUENCE</scope>
    <source>
        <strain evidence="1">K05K4</strain>
    </source>
</reference>
<dbReference type="EMBL" id="CP017902">
    <property type="protein sequence ID" value="ARP18632.1"/>
    <property type="molecule type" value="Genomic_DNA"/>
</dbReference>
<dbReference type="RefSeq" id="WP_054728580.1">
    <property type="nucleotide sequence ID" value="NZ_CP016224.1"/>
</dbReference>
<accession>A0A1W6TS08</accession>
<sequence>MQILIVGGSKGLGRFLATNLQGTEIYAISRSKLVEEGVASVCIDVDPGKKPDYTCFKGVEFDIIVYLASMWGESSELTTNELIEFMNVGPIGYLNLVNELNALGSLNDKCNIVSIGSTAELSESSEYPAFALSKRLLKDISSQLQNVYRDYRFTHFTIGGIGHAEEERIEYSSVLEIINMLTKLDPNTYLSNMHIKSKLGM</sequence>
<name>A0A1W6TS08_VIBAL</name>
<evidence type="ECO:0000313" key="1">
    <source>
        <dbReference type="EMBL" id="ARP18632.1"/>
    </source>
</evidence>
<organism evidence="1">
    <name type="scientific">Vibrio alginolyticus</name>
    <dbReference type="NCBI Taxonomy" id="663"/>
    <lineage>
        <taxon>Bacteria</taxon>
        <taxon>Pseudomonadati</taxon>
        <taxon>Pseudomonadota</taxon>
        <taxon>Gammaproteobacteria</taxon>
        <taxon>Vibrionales</taxon>
        <taxon>Vibrionaceae</taxon>
        <taxon>Vibrio</taxon>
    </lineage>
</organism>
<proteinExistence type="predicted"/>
<dbReference type="SUPFAM" id="SSF51735">
    <property type="entry name" value="NAD(P)-binding Rossmann-fold domains"/>
    <property type="match status" value="1"/>
</dbReference>
<dbReference type="InterPro" id="IPR036291">
    <property type="entry name" value="NAD(P)-bd_dom_sf"/>
</dbReference>